<feature type="non-terminal residue" evidence="4">
    <location>
        <position position="485"/>
    </location>
</feature>
<gene>
    <name evidence="4" type="ORF">METZ01_LOCUS231537</name>
</gene>
<dbReference type="InterPro" id="IPR036116">
    <property type="entry name" value="FN3_sf"/>
</dbReference>
<proteinExistence type="predicted"/>
<dbReference type="Gene3D" id="2.60.40.10">
    <property type="entry name" value="Immunoglobulins"/>
    <property type="match status" value="1"/>
</dbReference>
<dbReference type="SUPFAM" id="SSF51126">
    <property type="entry name" value="Pectin lyase-like"/>
    <property type="match status" value="1"/>
</dbReference>
<dbReference type="Gene3D" id="3.80.10.10">
    <property type="entry name" value="Ribonuclease Inhibitor"/>
    <property type="match status" value="1"/>
</dbReference>
<dbReference type="SMART" id="SM00710">
    <property type="entry name" value="PbH1"/>
    <property type="match status" value="4"/>
</dbReference>
<dbReference type="InterPro" id="IPR032675">
    <property type="entry name" value="LRR_dom_sf"/>
</dbReference>
<evidence type="ECO:0000259" key="3">
    <source>
        <dbReference type="Pfam" id="PF13229"/>
    </source>
</evidence>
<dbReference type="SUPFAM" id="SSF52058">
    <property type="entry name" value="L domain-like"/>
    <property type="match status" value="1"/>
</dbReference>
<dbReference type="SUPFAM" id="SSF49265">
    <property type="entry name" value="Fibronectin type III"/>
    <property type="match status" value="1"/>
</dbReference>
<reference evidence="4" key="1">
    <citation type="submission" date="2018-05" db="EMBL/GenBank/DDBJ databases">
        <authorList>
            <person name="Lanie J.A."/>
            <person name="Ng W.-L."/>
            <person name="Kazmierczak K.M."/>
            <person name="Andrzejewski T.M."/>
            <person name="Davidsen T.M."/>
            <person name="Wayne K.J."/>
            <person name="Tettelin H."/>
            <person name="Glass J.I."/>
            <person name="Rusch D."/>
            <person name="Podicherti R."/>
            <person name="Tsui H.-C.T."/>
            <person name="Winkler M.E."/>
        </authorList>
    </citation>
    <scope>NUCLEOTIDE SEQUENCE</scope>
</reference>
<accession>A0A382GVV2</accession>
<dbReference type="AlphaFoldDB" id="A0A382GVV2"/>
<dbReference type="InterPro" id="IPR006626">
    <property type="entry name" value="PbH1"/>
</dbReference>
<dbReference type="InterPro" id="IPR052574">
    <property type="entry name" value="CDIRP"/>
</dbReference>
<dbReference type="Gene3D" id="2.160.20.10">
    <property type="entry name" value="Single-stranded right-handed beta-helix, Pectin lyase-like"/>
    <property type="match status" value="1"/>
</dbReference>
<dbReference type="NCBIfam" id="TIGR03804">
    <property type="entry name" value="para_beta_helix"/>
    <property type="match status" value="1"/>
</dbReference>
<dbReference type="InterPro" id="IPR039448">
    <property type="entry name" value="Beta_helix"/>
</dbReference>
<evidence type="ECO:0000256" key="1">
    <source>
        <dbReference type="ARBA" id="ARBA00022614"/>
    </source>
</evidence>
<protein>
    <recommendedName>
        <fullName evidence="3">Right handed beta helix domain-containing protein</fullName>
    </recommendedName>
</protein>
<dbReference type="PANTHER" id="PTHR47566">
    <property type="match status" value="1"/>
</dbReference>
<dbReference type="Pfam" id="PF13229">
    <property type="entry name" value="Beta_helix"/>
    <property type="match status" value="1"/>
</dbReference>
<dbReference type="InterPro" id="IPR012334">
    <property type="entry name" value="Pectin_lyas_fold"/>
</dbReference>
<dbReference type="EMBL" id="UINC01057483">
    <property type="protein sequence ID" value="SVB78683.1"/>
    <property type="molecule type" value="Genomic_DNA"/>
</dbReference>
<dbReference type="InterPro" id="IPR011050">
    <property type="entry name" value="Pectin_lyase_fold/virulence"/>
</dbReference>
<dbReference type="InterPro" id="IPR013783">
    <property type="entry name" value="Ig-like_fold"/>
</dbReference>
<feature type="non-terminal residue" evidence="4">
    <location>
        <position position="1"/>
    </location>
</feature>
<dbReference type="InterPro" id="IPR022441">
    <property type="entry name" value="Para_beta_helix_rpt-2"/>
</dbReference>
<organism evidence="4">
    <name type="scientific">marine metagenome</name>
    <dbReference type="NCBI Taxonomy" id="408172"/>
    <lineage>
        <taxon>unclassified sequences</taxon>
        <taxon>metagenomes</taxon>
        <taxon>ecological metagenomes</taxon>
    </lineage>
</organism>
<keyword evidence="1" id="KW-0433">Leucine-rich repeat</keyword>
<dbReference type="GO" id="GO:0035591">
    <property type="term" value="F:signaling adaptor activity"/>
    <property type="evidence" value="ECO:0007669"/>
    <property type="project" value="TreeGrafter"/>
</dbReference>
<evidence type="ECO:0000313" key="4">
    <source>
        <dbReference type="EMBL" id="SVB78683.1"/>
    </source>
</evidence>
<evidence type="ECO:0000256" key="2">
    <source>
        <dbReference type="ARBA" id="ARBA00022737"/>
    </source>
</evidence>
<name>A0A382GVV2_9ZZZZ</name>
<dbReference type="PANTHER" id="PTHR47566:SF1">
    <property type="entry name" value="PROTEIN NUD1"/>
    <property type="match status" value="1"/>
</dbReference>
<keyword evidence="2" id="KW-0677">Repeat</keyword>
<sequence>QLYCYENELTSLDVSANTALTQLWCNNNQLTSLNVSSNTALTELRCENNELTYLNMKNGITDQLITFDATGNSLDCIEVLDPAWATENWTNYIDEGVSFAVCCDLGDVSHWYVTTTGSDTDCGNSEETPFATIQLGIGSSDNGDTVSVAAGTYIENINFNGKDIAVLGAGRESTIIDGNQVGSVVTFSGGEYSLLKLSGFTITNGNAQTTAGGGGILCINTGPVLENLLIMNNQSIISGGGLAIIAEESDAAVISNCIFKENQVDGLVNGGAIHMDQCNPTIEYNLIYDNSSGIVVSSDATPTIKNNTIVLNETHGMSVYGTPIISNSIIWGNTDQQIELNNGSVDITYSTVEGSWEGAGNIDQDPLFVNAGSGDYNLQWGSPAIDAGDPSSNPDPDGTVSDMGALYYDQSYQPPDPPVGLSYVPGSGEVTLSWTANEETDLTHYVVYKGLAPDALDSLAVVAEPAVEYVDTALDPTVINYYALT</sequence>
<feature type="domain" description="Right handed beta helix" evidence="3">
    <location>
        <begin position="235"/>
        <end position="358"/>
    </location>
</feature>